<name>A0ACB9S284_9MYRT</name>
<dbReference type="Proteomes" id="UP001057402">
    <property type="component" value="Chromosome 2"/>
</dbReference>
<comment type="caution">
    <text evidence="1">The sequence shown here is derived from an EMBL/GenBank/DDBJ whole genome shotgun (WGS) entry which is preliminary data.</text>
</comment>
<dbReference type="EMBL" id="CM042881">
    <property type="protein sequence ID" value="KAI4385470.1"/>
    <property type="molecule type" value="Genomic_DNA"/>
</dbReference>
<protein>
    <submittedName>
        <fullName evidence="1">Uncharacterized protein</fullName>
    </submittedName>
</protein>
<organism evidence="1 2">
    <name type="scientific">Melastoma candidum</name>
    <dbReference type="NCBI Taxonomy" id="119954"/>
    <lineage>
        <taxon>Eukaryota</taxon>
        <taxon>Viridiplantae</taxon>
        <taxon>Streptophyta</taxon>
        <taxon>Embryophyta</taxon>
        <taxon>Tracheophyta</taxon>
        <taxon>Spermatophyta</taxon>
        <taxon>Magnoliopsida</taxon>
        <taxon>eudicotyledons</taxon>
        <taxon>Gunneridae</taxon>
        <taxon>Pentapetalae</taxon>
        <taxon>rosids</taxon>
        <taxon>malvids</taxon>
        <taxon>Myrtales</taxon>
        <taxon>Melastomataceae</taxon>
        <taxon>Melastomatoideae</taxon>
        <taxon>Melastomateae</taxon>
        <taxon>Melastoma</taxon>
    </lineage>
</organism>
<reference evidence="2" key="1">
    <citation type="journal article" date="2023" name="Front. Plant Sci.">
        <title>Chromosomal-level genome assembly of Melastoma candidum provides insights into trichome evolution.</title>
        <authorList>
            <person name="Zhong Y."/>
            <person name="Wu W."/>
            <person name="Sun C."/>
            <person name="Zou P."/>
            <person name="Liu Y."/>
            <person name="Dai S."/>
            <person name="Zhou R."/>
        </authorList>
    </citation>
    <scope>NUCLEOTIDE SEQUENCE [LARGE SCALE GENOMIC DNA]</scope>
</reference>
<keyword evidence="2" id="KW-1185">Reference proteome</keyword>
<evidence type="ECO:0000313" key="2">
    <source>
        <dbReference type="Proteomes" id="UP001057402"/>
    </source>
</evidence>
<accession>A0ACB9S284</accession>
<proteinExistence type="predicted"/>
<gene>
    <name evidence="1" type="ORF">MLD38_003492</name>
</gene>
<evidence type="ECO:0000313" key="1">
    <source>
        <dbReference type="EMBL" id="KAI4385470.1"/>
    </source>
</evidence>
<sequence length="509" mass="57819">MGLLIRPFNLVYVLGGFLVGTQPTTPRKCKRKNPRIPSLDSPVAAEGSTRKPQMASPLDFEFEDPLVGLPGPSKRRKKVISLDDLLSDFYKEEGKRVHAAASKRRKNPQKGDSDVEDNAREVTVSNALDKYQKQMKEMGCEEEVAQWGLSAFGVQKSMPTVVPPEPSSCALLQSLNSDKLNSLLQFGKDEELLFIEGLLIHGWLSRLLFVGSQVDEVIAKWTFNLCMYGLKEELRFSAYQFWLEILSAKDKGRLFEINWLPKYSELKVALDSYGFIFFSSNLEPAIASSSCAGPPCKIRTWIKFVSVCCKVRSKWPVFSCLEAEELTQIIIRLLLDRRLEGLSMILHECLSSVINYFTDEEWSISCKKVAKSIACFLHRLPKDLNCLRAVECICGVDPRSKYFRSEVAYQILSSFQDNEAPKEEQILSFLISIDLKGQSCDLFKVYMYLVLAENWLLYDSTLENKPVIGQMWNLYLRNCSCLIASTDLRSYASKVRNRASYLLQGSVNR</sequence>